<dbReference type="GO" id="GO:0043139">
    <property type="term" value="F:5'-3' DNA helicase activity"/>
    <property type="evidence" value="ECO:0007669"/>
    <property type="project" value="InterPro"/>
</dbReference>
<dbReference type="Gene3D" id="3.40.50.300">
    <property type="entry name" value="P-loop containing nucleotide triphosphate hydrolases"/>
    <property type="match status" value="1"/>
</dbReference>
<organism evidence="1">
    <name type="scientific">marine sediment metagenome</name>
    <dbReference type="NCBI Taxonomy" id="412755"/>
    <lineage>
        <taxon>unclassified sequences</taxon>
        <taxon>metagenomes</taxon>
        <taxon>ecological metagenomes</taxon>
    </lineage>
</organism>
<protein>
    <submittedName>
        <fullName evidence="1">Uncharacterized protein</fullName>
    </submittedName>
</protein>
<dbReference type="SUPFAM" id="SSF56731">
    <property type="entry name" value="DNA primase core"/>
    <property type="match status" value="1"/>
</dbReference>
<accession>A0A0F9L6X6</accession>
<gene>
    <name evidence="1" type="ORF">LCGC14_1312720</name>
</gene>
<feature type="non-terminal residue" evidence="1">
    <location>
        <position position="587"/>
    </location>
</feature>
<sequence>MSTLSFQDLGISTKTGRQRYATTCPKCNHTREKHRNAQCLTVNDEPGNRWYKCNHPTCGWSGNLDAGDKYDQVRNNARLPERKAEAYTKQTREYLQKRGFSTKTALTAEVYETADGKGRTLICFPFYMNHTLVNVKFFNLSWKPGSKGPKWFQLKKDYGTKTMFLGMQLLTFDTDSPNKPKRVIITEGEWDMLTWKECGYNNALSVPQGAPSDKAKEFSKEFAYLQDPYVKSVLDDVQLFYLSVDADAPGKLLMDNLAMILGKSKCRIIKYPPGYKDINEVYVGHEAKKLKALGQEGVDECMQNAASFPLKGVIKASDVRAEMKLYREDGFTPGLGIGIPEVDRLFTLKRKHVTFITGVPGSGKSIYARWHIVELIRHNIDLDLKWALFTPENRPVSREYARIAEVIAGANIKTGTPNSMSEIQYQKAMKFIERHFFLVSPDRKNYESFGGKVEGGAVNTLQSVMQYVAYLKKTENIFGFLLDAWNKIEFQQSRNMTETQFISQQLDHLIEFCDYYDVHGMVVVHPRKIENQGQNYKMPSMYDIKGSSAWKEKADIGIIAHRYKYRKRTNEELPPNPDDDDLWEPVY</sequence>
<dbReference type="GO" id="GO:0003697">
    <property type="term" value="F:single-stranded DNA binding"/>
    <property type="evidence" value="ECO:0007669"/>
    <property type="project" value="InterPro"/>
</dbReference>
<reference evidence="1" key="1">
    <citation type="journal article" date="2015" name="Nature">
        <title>Complex archaea that bridge the gap between prokaryotes and eukaryotes.</title>
        <authorList>
            <person name="Spang A."/>
            <person name="Saw J.H."/>
            <person name="Jorgensen S.L."/>
            <person name="Zaremba-Niedzwiedzka K."/>
            <person name="Martijn J."/>
            <person name="Lind A.E."/>
            <person name="van Eijk R."/>
            <person name="Schleper C."/>
            <person name="Guy L."/>
            <person name="Ettema T.J."/>
        </authorList>
    </citation>
    <scope>NUCLEOTIDE SEQUENCE</scope>
</reference>
<dbReference type="AlphaFoldDB" id="A0A0F9L6X6"/>
<comment type="caution">
    <text evidence="1">The sequence shown here is derived from an EMBL/GenBank/DDBJ whole genome shotgun (WGS) entry which is preliminary data.</text>
</comment>
<name>A0A0F9L6X6_9ZZZZ</name>
<dbReference type="EMBL" id="LAZR01007762">
    <property type="protein sequence ID" value="KKM83116.1"/>
    <property type="molecule type" value="Genomic_DNA"/>
</dbReference>
<dbReference type="PANTHER" id="PTHR12873:SF0">
    <property type="entry name" value="TWINKLE MTDNA HELICASE"/>
    <property type="match status" value="1"/>
</dbReference>
<dbReference type="InterPro" id="IPR027032">
    <property type="entry name" value="Twinkle-like"/>
</dbReference>
<dbReference type="SUPFAM" id="SSF52540">
    <property type="entry name" value="P-loop containing nucleoside triphosphate hydrolases"/>
    <property type="match status" value="1"/>
</dbReference>
<dbReference type="Gene3D" id="3.40.1360.10">
    <property type="match status" value="1"/>
</dbReference>
<evidence type="ECO:0000313" key="1">
    <source>
        <dbReference type="EMBL" id="KKM83116.1"/>
    </source>
</evidence>
<dbReference type="PANTHER" id="PTHR12873">
    <property type="entry name" value="T7-LIKE MITOCHONDRIAL DNA HELICASE"/>
    <property type="match status" value="1"/>
</dbReference>
<dbReference type="InterPro" id="IPR027417">
    <property type="entry name" value="P-loop_NTPase"/>
</dbReference>
<proteinExistence type="predicted"/>